<accession>A0A162DCB6</accession>
<evidence type="ECO:0000256" key="1">
    <source>
        <dbReference type="SAM" id="Phobius"/>
    </source>
</evidence>
<feature type="transmembrane region" description="Helical" evidence="1">
    <location>
        <begin position="62"/>
        <end position="82"/>
    </location>
</feature>
<feature type="transmembrane region" description="Helical" evidence="1">
    <location>
        <begin position="37"/>
        <end position="56"/>
    </location>
</feature>
<keyword evidence="1" id="KW-1133">Transmembrane helix</keyword>
<dbReference type="EMBL" id="LTAO01000024">
    <property type="protein sequence ID" value="KYG29164.1"/>
    <property type="molecule type" value="Genomic_DNA"/>
</dbReference>
<keyword evidence="1" id="KW-0812">Transmembrane</keyword>
<dbReference type="OrthoDB" id="2692225at2"/>
<dbReference type="NCBIfam" id="TIGR02862">
    <property type="entry name" value="spore_BofA"/>
    <property type="match status" value="1"/>
</dbReference>
<dbReference type="STRING" id="519424.AZF04_20200"/>
<reference evidence="2" key="1">
    <citation type="submission" date="2016-02" db="EMBL/GenBank/DDBJ databases">
        <title>Genome sequence of Bacillus trypoxylicola KCTC 13244(T).</title>
        <authorList>
            <person name="Jeong H."/>
            <person name="Park S.-H."/>
            <person name="Choi S.-K."/>
        </authorList>
    </citation>
    <scope>NUCLEOTIDE SEQUENCE [LARGE SCALE GENOMIC DNA]</scope>
    <source>
        <strain evidence="2">KCTC 13244</strain>
    </source>
</reference>
<dbReference type="Proteomes" id="UP000075806">
    <property type="component" value="Unassembled WGS sequence"/>
</dbReference>
<comment type="caution">
    <text evidence="2">The sequence shown here is derived from an EMBL/GenBank/DDBJ whole genome shotgun (WGS) entry which is preliminary data.</text>
</comment>
<dbReference type="Pfam" id="PF07441">
    <property type="entry name" value="BofA"/>
    <property type="match status" value="1"/>
</dbReference>
<sequence>MSPGWVIGLLLGVVFLLLLIGAPLKPLRIIGQLSVKFLIGALLLFLVNLIGTSFNFHIPINGITATISGVLGLPGVILLIAVKQFIL</sequence>
<protein>
    <submittedName>
        <fullName evidence="2">Transcriptional regulator</fullName>
    </submittedName>
</protein>
<evidence type="ECO:0000313" key="2">
    <source>
        <dbReference type="EMBL" id="KYG29164.1"/>
    </source>
</evidence>
<dbReference type="RefSeq" id="WP_045489660.1">
    <property type="nucleotide sequence ID" value="NZ_LTAO01000024.1"/>
</dbReference>
<gene>
    <name evidence="2" type="ORF">AZF04_20200</name>
</gene>
<name>A0A162DCB6_9BACI</name>
<feature type="transmembrane region" description="Helical" evidence="1">
    <location>
        <begin position="6"/>
        <end position="25"/>
    </location>
</feature>
<organism evidence="2 3">
    <name type="scientific">Alkalihalobacillus trypoxylicola</name>
    <dbReference type="NCBI Taxonomy" id="519424"/>
    <lineage>
        <taxon>Bacteria</taxon>
        <taxon>Bacillati</taxon>
        <taxon>Bacillota</taxon>
        <taxon>Bacilli</taxon>
        <taxon>Bacillales</taxon>
        <taxon>Bacillaceae</taxon>
        <taxon>Alkalihalobacillus</taxon>
    </lineage>
</organism>
<keyword evidence="1" id="KW-0472">Membrane</keyword>
<dbReference type="InterPro" id="IPR010001">
    <property type="entry name" value="BofA"/>
</dbReference>
<dbReference type="AlphaFoldDB" id="A0A162DCB6"/>
<evidence type="ECO:0000313" key="3">
    <source>
        <dbReference type="Proteomes" id="UP000075806"/>
    </source>
</evidence>
<proteinExistence type="predicted"/>
<keyword evidence="3" id="KW-1185">Reference proteome</keyword>